<feature type="domain" description="Methyl-accepting transducer" evidence="4">
    <location>
        <begin position="248"/>
        <end position="438"/>
    </location>
</feature>
<dbReference type="PANTHER" id="PTHR43531:SF11">
    <property type="entry name" value="METHYL-ACCEPTING CHEMOTAXIS PROTEIN 3"/>
    <property type="match status" value="1"/>
</dbReference>
<dbReference type="CDD" id="cd00130">
    <property type="entry name" value="PAS"/>
    <property type="match status" value="1"/>
</dbReference>
<dbReference type="InterPro" id="IPR051310">
    <property type="entry name" value="MCP_chemotaxis"/>
</dbReference>
<dbReference type="Pfam" id="PF08448">
    <property type="entry name" value="PAS_4"/>
    <property type="match status" value="1"/>
</dbReference>
<evidence type="ECO:0000313" key="8">
    <source>
        <dbReference type="Proteomes" id="UP001495147"/>
    </source>
</evidence>
<comment type="similarity">
    <text evidence="2">Belongs to the methyl-accepting chemotaxis (MCP) protein family.</text>
</comment>
<dbReference type="SMART" id="SM00086">
    <property type="entry name" value="PAC"/>
    <property type="match status" value="1"/>
</dbReference>
<reference evidence="7 8" key="1">
    <citation type="submission" date="2024-05" db="EMBL/GenBank/DDBJ databases">
        <title>Roseateles sp. DJS-2-20 16S ribosomal RNA gene Genome sequencing and assembly.</title>
        <authorList>
            <person name="Woo H."/>
        </authorList>
    </citation>
    <scope>NUCLEOTIDE SEQUENCE [LARGE SCALE GENOMIC DNA]</scope>
    <source>
        <strain evidence="7 8">DJS-2-20</strain>
    </source>
</reference>
<dbReference type="InterPro" id="IPR001610">
    <property type="entry name" value="PAC"/>
</dbReference>
<proteinExistence type="inferred from homology"/>
<dbReference type="InterPro" id="IPR035965">
    <property type="entry name" value="PAS-like_dom_sf"/>
</dbReference>
<dbReference type="InterPro" id="IPR004089">
    <property type="entry name" value="MCPsignal_dom"/>
</dbReference>
<keyword evidence="3" id="KW-0807">Transducer</keyword>
<evidence type="ECO:0000259" key="4">
    <source>
        <dbReference type="PROSITE" id="PS50111"/>
    </source>
</evidence>
<dbReference type="Gene3D" id="3.30.450.20">
    <property type="entry name" value="PAS domain"/>
    <property type="match status" value="2"/>
</dbReference>
<evidence type="ECO:0000313" key="7">
    <source>
        <dbReference type="EMBL" id="MEO3692454.1"/>
    </source>
</evidence>
<evidence type="ECO:0000256" key="1">
    <source>
        <dbReference type="ARBA" id="ARBA00022500"/>
    </source>
</evidence>
<sequence length="438" mass="46612">MRQQFAQLEMDPQGRITALNGAALSLLGQEGVPAAAEAWLGRRLAVPCAPGTTEADTWTRLEHGDAVEGESCVTLPGGQLRWLGLCLLPVRASEGVPQGAQLGALLGVVAVVRDVTAAVEQRAATRALLRALDRSQAMIEFDLQGRVLSANSNFLRTMGYTEPEIVGQPHSLFCDPDYVRSAAYRNFWADLNEGKFAAGRFQRVGKHGARIWIEATYNPILDAEGRPLKVVKFATDVTAEVERQGHVAEQVSAMSLELDRLTASITAIAGGSAVARDGSMSSLSQAQEGVGLLDNSNDAIQDVQKRSADINEIVETIGQIANQTHLLAFNAAIEAARAGEHGLGFSVVADEVRKLAEKSGTAARQIAQLIGATVQRIDEGSRLTAEAANAFQRILIGLEGMADSIRGIHDATQHQASATTNAAQLLKSIEKLTQHSAA</sequence>
<gene>
    <name evidence="7" type="ORF">ABDJ85_13320</name>
</gene>
<dbReference type="Gene3D" id="1.10.287.950">
    <property type="entry name" value="Methyl-accepting chemotaxis protein"/>
    <property type="match status" value="1"/>
</dbReference>
<evidence type="ECO:0000259" key="5">
    <source>
        <dbReference type="PROSITE" id="PS50112"/>
    </source>
</evidence>
<organism evidence="7 8">
    <name type="scientific">Roseateles paludis</name>
    <dbReference type="NCBI Taxonomy" id="3145238"/>
    <lineage>
        <taxon>Bacteria</taxon>
        <taxon>Pseudomonadati</taxon>
        <taxon>Pseudomonadota</taxon>
        <taxon>Betaproteobacteria</taxon>
        <taxon>Burkholderiales</taxon>
        <taxon>Sphaerotilaceae</taxon>
        <taxon>Roseateles</taxon>
    </lineage>
</organism>
<dbReference type="InterPro" id="IPR004090">
    <property type="entry name" value="Chemotax_Me-accpt_rcpt"/>
</dbReference>
<dbReference type="SMART" id="SM00283">
    <property type="entry name" value="MA"/>
    <property type="match status" value="1"/>
</dbReference>
<protein>
    <submittedName>
        <fullName evidence="7">PAS domain-containing methyl-accepting chemotaxis protein</fullName>
    </submittedName>
</protein>
<evidence type="ECO:0000259" key="6">
    <source>
        <dbReference type="PROSITE" id="PS50113"/>
    </source>
</evidence>
<dbReference type="NCBIfam" id="TIGR00229">
    <property type="entry name" value="sensory_box"/>
    <property type="match status" value="1"/>
</dbReference>
<evidence type="ECO:0000256" key="2">
    <source>
        <dbReference type="ARBA" id="ARBA00029447"/>
    </source>
</evidence>
<dbReference type="Pfam" id="PF08447">
    <property type="entry name" value="PAS_3"/>
    <property type="match status" value="1"/>
</dbReference>
<feature type="domain" description="PAC" evidence="6">
    <location>
        <begin position="197"/>
        <end position="249"/>
    </location>
</feature>
<evidence type="ECO:0000256" key="3">
    <source>
        <dbReference type="PROSITE-ProRule" id="PRU00284"/>
    </source>
</evidence>
<dbReference type="InterPro" id="IPR000014">
    <property type="entry name" value="PAS"/>
</dbReference>
<feature type="domain" description="PAS" evidence="5">
    <location>
        <begin position="121"/>
        <end position="168"/>
    </location>
</feature>
<accession>A0ABV0G420</accession>
<dbReference type="PROSITE" id="PS50112">
    <property type="entry name" value="PAS"/>
    <property type="match status" value="1"/>
</dbReference>
<keyword evidence="8" id="KW-1185">Reference proteome</keyword>
<dbReference type="PANTHER" id="PTHR43531">
    <property type="entry name" value="PROTEIN ICFG"/>
    <property type="match status" value="1"/>
</dbReference>
<dbReference type="Pfam" id="PF00015">
    <property type="entry name" value="MCPsignal"/>
    <property type="match status" value="1"/>
</dbReference>
<dbReference type="RefSeq" id="WP_347705271.1">
    <property type="nucleotide sequence ID" value="NZ_JBDPZD010000003.1"/>
</dbReference>
<dbReference type="InterPro" id="IPR013655">
    <property type="entry name" value="PAS_fold_3"/>
</dbReference>
<dbReference type="EMBL" id="JBDPZD010000003">
    <property type="protein sequence ID" value="MEO3692454.1"/>
    <property type="molecule type" value="Genomic_DNA"/>
</dbReference>
<dbReference type="PROSITE" id="PS50111">
    <property type="entry name" value="CHEMOTAXIS_TRANSDUC_2"/>
    <property type="match status" value="1"/>
</dbReference>
<dbReference type="PROSITE" id="PS50113">
    <property type="entry name" value="PAC"/>
    <property type="match status" value="1"/>
</dbReference>
<comment type="caution">
    <text evidence="7">The sequence shown here is derived from an EMBL/GenBank/DDBJ whole genome shotgun (WGS) entry which is preliminary data.</text>
</comment>
<dbReference type="Proteomes" id="UP001495147">
    <property type="component" value="Unassembled WGS sequence"/>
</dbReference>
<dbReference type="InterPro" id="IPR013656">
    <property type="entry name" value="PAS_4"/>
</dbReference>
<dbReference type="PRINTS" id="PR00260">
    <property type="entry name" value="CHEMTRNSDUCR"/>
</dbReference>
<keyword evidence="1" id="KW-0145">Chemotaxis</keyword>
<dbReference type="InterPro" id="IPR000700">
    <property type="entry name" value="PAS-assoc_C"/>
</dbReference>
<name>A0ABV0G420_9BURK</name>
<dbReference type="SUPFAM" id="SSF55785">
    <property type="entry name" value="PYP-like sensor domain (PAS domain)"/>
    <property type="match status" value="2"/>
</dbReference>
<dbReference type="SUPFAM" id="SSF58104">
    <property type="entry name" value="Methyl-accepting chemotaxis protein (MCP) signaling domain"/>
    <property type="match status" value="1"/>
</dbReference>